<comment type="caution">
    <text evidence="5">The sequence shown here is derived from an EMBL/GenBank/DDBJ whole genome shotgun (WGS) entry which is preliminary data.</text>
</comment>
<keyword evidence="3" id="KW-1133">Transmembrane helix</keyword>
<evidence type="ECO:0000256" key="1">
    <source>
        <dbReference type="ARBA" id="ARBA00022614"/>
    </source>
</evidence>
<dbReference type="SUPFAM" id="SSF56436">
    <property type="entry name" value="C-type lectin-like"/>
    <property type="match status" value="1"/>
</dbReference>
<evidence type="ECO:0000259" key="4">
    <source>
        <dbReference type="Pfam" id="PF03781"/>
    </source>
</evidence>
<dbReference type="PROSITE" id="PS51450">
    <property type="entry name" value="LRR"/>
    <property type="match status" value="3"/>
</dbReference>
<reference evidence="5 6" key="1">
    <citation type="submission" date="2020-10" db="EMBL/GenBank/DDBJ databases">
        <title>Connecting structure to function with the recovery of over 1000 high-quality activated sludge metagenome-assembled genomes encoding full-length rRNA genes using long-read sequencing.</title>
        <authorList>
            <person name="Singleton C.M."/>
            <person name="Petriglieri F."/>
            <person name="Kristensen J.M."/>
            <person name="Kirkegaard R.H."/>
            <person name="Michaelsen T.Y."/>
            <person name="Andersen M.H."/>
            <person name="Karst S.M."/>
            <person name="Dueholm M.S."/>
            <person name="Nielsen P.H."/>
            <person name="Albertsen M."/>
        </authorList>
    </citation>
    <scope>NUCLEOTIDE SEQUENCE [LARGE SCALE GENOMIC DNA]</scope>
    <source>
        <strain evidence="5">EsbW_18-Q3-R4-48_BATAC.285</strain>
    </source>
</reference>
<dbReference type="PANTHER" id="PTHR23150">
    <property type="entry name" value="SULFATASE MODIFYING FACTOR 1, 2"/>
    <property type="match status" value="1"/>
</dbReference>
<protein>
    <submittedName>
        <fullName evidence="5">SUMF1/EgtB/PvdO family nonheme iron enzyme</fullName>
    </submittedName>
</protein>
<dbReference type="InterPro" id="IPR005532">
    <property type="entry name" value="SUMF_dom"/>
</dbReference>
<proteinExistence type="predicted"/>
<dbReference type="Gene3D" id="3.80.10.10">
    <property type="entry name" value="Ribonuclease Inhibitor"/>
    <property type="match status" value="1"/>
</dbReference>
<dbReference type="Pfam" id="PF12799">
    <property type="entry name" value="LRR_4"/>
    <property type="match status" value="1"/>
</dbReference>
<evidence type="ECO:0000313" key="5">
    <source>
        <dbReference type="EMBL" id="MBK7675334.1"/>
    </source>
</evidence>
<dbReference type="Gene3D" id="3.90.1580.10">
    <property type="entry name" value="paralog of FGE (formylglycine-generating enzyme)"/>
    <property type="match status" value="1"/>
</dbReference>
<accession>A0A935PZJ6</accession>
<dbReference type="InterPro" id="IPR025875">
    <property type="entry name" value="Leu-rich_rpt_4"/>
</dbReference>
<dbReference type="EMBL" id="JADJMH010000009">
    <property type="protein sequence ID" value="MBK7675334.1"/>
    <property type="molecule type" value="Genomic_DNA"/>
</dbReference>
<dbReference type="SUPFAM" id="SSF52058">
    <property type="entry name" value="L domain-like"/>
    <property type="match status" value="1"/>
</dbReference>
<feature type="transmembrane region" description="Helical" evidence="3">
    <location>
        <begin position="140"/>
        <end position="159"/>
    </location>
</feature>
<evidence type="ECO:0000256" key="3">
    <source>
        <dbReference type="SAM" id="Phobius"/>
    </source>
</evidence>
<dbReference type="PANTHER" id="PTHR23150:SF35">
    <property type="entry name" value="BLL6746 PROTEIN"/>
    <property type="match status" value="1"/>
</dbReference>
<dbReference type="InterPro" id="IPR016187">
    <property type="entry name" value="CTDL_fold"/>
</dbReference>
<dbReference type="InterPro" id="IPR001611">
    <property type="entry name" value="Leu-rich_rpt"/>
</dbReference>
<organism evidence="5 6">
    <name type="scientific">Candidatus Accumulibacter proximus</name>
    <dbReference type="NCBI Taxonomy" id="2954385"/>
    <lineage>
        <taxon>Bacteria</taxon>
        <taxon>Pseudomonadati</taxon>
        <taxon>Pseudomonadota</taxon>
        <taxon>Betaproteobacteria</taxon>
        <taxon>Candidatus Accumulibacter</taxon>
    </lineage>
</organism>
<keyword evidence="1" id="KW-0433">Leucine-rich repeat</keyword>
<evidence type="ECO:0000313" key="6">
    <source>
        <dbReference type="Proteomes" id="UP000697998"/>
    </source>
</evidence>
<keyword evidence="2" id="KW-0677">Repeat</keyword>
<dbReference type="InterPro" id="IPR032675">
    <property type="entry name" value="LRR_dom_sf"/>
</dbReference>
<feature type="domain" description="Sulfatase-modifying factor enzyme-like" evidence="4">
    <location>
        <begin position="423"/>
        <end position="671"/>
    </location>
</feature>
<dbReference type="Proteomes" id="UP000697998">
    <property type="component" value="Unassembled WGS sequence"/>
</dbReference>
<dbReference type="InterPro" id="IPR051043">
    <property type="entry name" value="Sulfatase_Mod_Factor_Kinase"/>
</dbReference>
<dbReference type="AlphaFoldDB" id="A0A935PZJ6"/>
<dbReference type="GO" id="GO:0120147">
    <property type="term" value="F:formylglycine-generating oxidase activity"/>
    <property type="evidence" value="ECO:0007669"/>
    <property type="project" value="TreeGrafter"/>
</dbReference>
<dbReference type="InterPro" id="IPR042095">
    <property type="entry name" value="SUMF_sf"/>
</dbReference>
<evidence type="ECO:0000256" key="2">
    <source>
        <dbReference type="ARBA" id="ARBA00022737"/>
    </source>
</evidence>
<keyword evidence="3" id="KW-0812">Transmembrane</keyword>
<sequence>MLARVLYWTGGHPFLTTRLCQDLRREDVHTPEGVDRYVDARYTTLEGLGEDVHVQQILRFVRERLSDGLASFNLYERILKGETERDQPSLAHAELKLSGLVKRDGKGLLIPRNRIYARLFNREWVHQSRPKQELTRARRVAYGAVATLVLAVIFGGIYYQTSVVPLEAQVVPLEQQLQARQELEKLQVTLTQDVRGFTMVRLPAQDGKAVLQRALPYLQRLGSGRDGEGLALDLAAVGSIDPEVLAQFTVLRRLVISDPKFSDLGWVAGLVGLRELDVSSTAVVDLAALAGLTELQRFSAALTGVSDLSPLVRLEKLEVLELSNTRVKDLAPLARLSNLRQLDLANTPVDDLAPLASLSQLEELDLSRTRVRNLAPLQNLPALRHLALDGLDIRDFAVTGRPGQVSVIEDPPPGETFRDCPECPLMVVVPAGKFVMGSPPEEKGRFDNEGPQRQVTIPKAIAVGRYEVRFDEWALCVQDGACPALSDEGFGRGARPVINVSFDDAKAYAQWLSKKSGKSYRLLSEAEWEYAARAGTSTARFWGDDPDQACPHANVADQTAKRGLPQRLKADWTFHNCLDGHTYTAPVGIYQPNAFGLYDLIGNVWEWVEDCYHADYTDAPDGGKAVMDKKCEMHVLRGGGWYDGPEGPRSALRGGDLPGGRIGFLGFRLARTLP</sequence>
<gene>
    <name evidence="5" type="ORF">IPJ27_11560</name>
</gene>
<keyword evidence="3" id="KW-0472">Membrane</keyword>
<dbReference type="Pfam" id="PF03781">
    <property type="entry name" value="FGE-sulfatase"/>
    <property type="match status" value="1"/>
</dbReference>
<name>A0A935PZJ6_9PROT</name>